<dbReference type="InterPro" id="IPR003675">
    <property type="entry name" value="Rce1/LyrA-like_dom"/>
</dbReference>
<organism evidence="3 4">
    <name type="scientific">Chitinophaga fulva</name>
    <dbReference type="NCBI Taxonomy" id="2728842"/>
    <lineage>
        <taxon>Bacteria</taxon>
        <taxon>Pseudomonadati</taxon>
        <taxon>Bacteroidota</taxon>
        <taxon>Chitinophagia</taxon>
        <taxon>Chitinophagales</taxon>
        <taxon>Chitinophagaceae</taxon>
        <taxon>Chitinophaga</taxon>
    </lineage>
</organism>
<feature type="transmembrane region" description="Helical" evidence="1">
    <location>
        <begin position="30"/>
        <end position="52"/>
    </location>
</feature>
<feature type="transmembrane region" description="Helical" evidence="1">
    <location>
        <begin position="218"/>
        <end position="236"/>
    </location>
</feature>
<keyword evidence="3" id="KW-0645">Protease</keyword>
<evidence type="ECO:0000256" key="1">
    <source>
        <dbReference type="SAM" id="Phobius"/>
    </source>
</evidence>
<dbReference type="Proteomes" id="UP000583266">
    <property type="component" value="Unassembled WGS sequence"/>
</dbReference>
<sequence length="278" mass="31291">MSSTSSPDTIFDDPVFEEQQPQTYPSLKQLWLLFPVILGLLVIVMICLGIYVGVTHGKADSANYLVGPLSALVYLLLAVFVYGQKKKQEPDFTFSFRMPSLPVMLLPIAIMPALTIAFIGVGTWFHVDIWATLMKDRSGYYPDNIFIANGCGLVYIFSEHLLHRGILLDGLLKRYRPSVAILNSTLFMGLLYMLPIIVCFYLLVNLLYNWMYHHTRSVLPGIWAGILHGIFFYVSMNSPWQKLIAEGNVLLTSSALVVLVISLLLLQRVLTKTNKSII</sequence>
<keyword evidence="4" id="KW-1185">Reference proteome</keyword>
<dbReference type="RefSeq" id="WP_169222957.1">
    <property type="nucleotide sequence ID" value="NZ_JABBGC010000001.1"/>
</dbReference>
<keyword evidence="1" id="KW-1133">Transmembrane helix</keyword>
<keyword evidence="3" id="KW-0378">Hydrolase</keyword>
<evidence type="ECO:0000313" key="4">
    <source>
        <dbReference type="Proteomes" id="UP000583266"/>
    </source>
</evidence>
<comment type="caution">
    <text evidence="3">The sequence shown here is derived from an EMBL/GenBank/DDBJ whole genome shotgun (WGS) entry which is preliminary data.</text>
</comment>
<feature type="transmembrane region" description="Helical" evidence="1">
    <location>
        <begin position="248"/>
        <end position="266"/>
    </location>
</feature>
<feature type="transmembrane region" description="Helical" evidence="1">
    <location>
        <begin position="103"/>
        <end position="127"/>
    </location>
</feature>
<dbReference type="Pfam" id="PF02517">
    <property type="entry name" value="Rce1-like"/>
    <property type="match status" value="1"/>
</dbReference>
<reference evidence="3 4" key="1">
    <citation type="submission" date="2020-04" db="EMBL/GenBank/DDBJ databases">
        <title>Chitinophaga sp. G-6-1-13 sp. nov., isolated from soil.</title>
        <authorList>
            <person name="Dahal R.H."/>
            <person name="Chaudhary D.K."/>
        </authorList>
    </citation>
    <scope>NUCLEOTIDE SEQUENCE [LARGE SCALE GENOMIC DNA]</scope>
    <source>
        <strain evidence="3 4">G-6-1-13</strain>
    </source>
</reference>
<evidence type="ECO:0000313" key="3">
    <source>
        <dbReference type="EMBL" id="NML35766.1"/>
    </source>
</evidence>
<accession>A0A848GCT0</accession>
<proteinExistence type="predicted"/>
<feature type="transmembrane region" description="Helical" evidence="1">
    <location>
        <begin position="64"/>
        <end position="83"/>
    </location>
</feature>
<dbReference type="GO" id="GO:0004175">
    <property type="term" value="F:endopeptidase activity"/>
    <property type="evidence" value="ECO:0007669"/>
    <property type="project" value="UniProtKB-ARBA"/>
</dbReference>
<dbReference type="EMBL" id="JABBGC010000001">
    <property type="protein sequence ID" value="NML35766.1"/>
    <property type="molecule type" value="Genomic_DNA"/>
</dbReference>
<feature type="domain" description="CAAX prenyl protease 2/Lysostaphin resistance protein A-like" evidence="2">
    <location>
        <begin position="152"/>
        <end position="224"/>
    </location>
</feature>
<protein>
    <submittedName>
        <fullName evidence="3">CPBP family intramembrane metalloprotease</fullName>
    </submittedName>
</protein>
<feature type="transmembrane region" description="Helical" evidence="1">
    <location>
        <begin position="139"/>
        <end position="158"/>
    </location>
</feature>
<keyword evidence="1" id="KW-0472">Membrane</keyword>
<gene>
    <name evidence="3" type="ORF">HHL17_01025</name>
</gene>
<dbReference type="AlphaFoldDB" id="A0A848GCT0"/>
<keyword evidence="1" id="KW-0812">Transmembrane</keyword>
<name>A0A848GCT0_9BACT</name>
<feature type="transmembrane region" description="Helical" evidence="1">
    <location>
        <begin position="178"/>
        <end position="206"/>
    </location>
</feature>
<dbReference type="GO" id="GO:0008237">
    <property type="term" value="F:metallopeptidase activity"/>
    <property type="evidence" value="ECO:0007669"/>
    <property type="project" value="UniProtKB-KW"/>
</dbReference>
<dbReference type="GO" id="GO:0080120">
    <property type="term" value="P:CAAX-box protein maturation"/>
    <property type="evidence" value="ECO:0007669"/>
    <property type="project" value="UniProtKB-ARBA"/>
</dbReference>
<dbReference type="GO" id="GO:0006508">
    <property type="term" value="P:proteolysis"/>
    <property type="evidence" value="ECO:0007669"/>
    <property type="project" value="UniProtKB-KW"/>
</dbReference>
<keyword evidence="3" id="KW-0482">Metalloprotease</keyword>
<evidence type="ECO:0000259" key="2">
    <source>
        <dbReference type="Pfam" id="PF02517"/>
    </source>
</evidence>